<name>A0AA41UAM8_9MICO</name>
<dbReference type="GO" id="GO:0005886">
    <property type="term" value="C:plasma membrane"/>
    <property type="evidence" value="ECO:0007669"/>
    <property type="project" value="TreeGrafter"/>
</dbReference>
<dbReference type="EMBL" id="JAKGSG010000050">
    <property type="protein sequence ID" value="MCF4122852.1"/>
    <property type="molecule type" value="Genomic_DNA"/>
</dbReference>
<evidence type="ECO:0000259" key="1">
    <source>
        <dbReference type="Pfam" id="PF02698"/>
    </source>
</evidence>
<dbReference type="PANTHER" id="PTHR30336">
    <property type="entry name" value="INNER MEMBRANE PROTEIN, PROBABLE PERMEASE"/>
    <property type="match status" value="1"/>
</dbReference>
<dbReference type="RefSeq" id="WP_236090643.1">
    <property type="nucleotide sequence ID" value="NZ_JAKGSG010000050.1"/>
</dbReference>
<keyword evidence="3" id="KW-1185">Reference proteome</keyword>
<dbReference type="InterPro" id="IPR014729">
    <property type="entry name" value="Rossmann-like_a/b/a_fold"/>
</dbReference>
<evidence type="ECO:0000313" key="2">
    <source>
        <dbReference type="EMBL" id="MCF4122852.1"/>
    </source>
</evidence>
<proteinExistence type="predicted"/>
<dbReference type="AlphaFoldDB" id="A0AA41UAM8"/>
<accession>A0AA41UAM8</accession>
<feature type="domain" description="DUF218" evidence="1">
    <location>
        <begin position="34"/>
        <end position="147"/>
    </location>
</feature>
<evidence type="ECO:0000313" key="3">
    <source>
        <dbReference type="Proteomes" id="UP001165405"/>
    </source>
</evidence>
<organism evidence="2 3">
    <name type="scientific">Antribacter soli</name>
    <dbReference type="NCBI Taxonomy" id="2910976"/>
    <lineage>
        <taxon>Bacteria</taxon>
        <taxon>Bacillati</taxon>
        <taxon>Actinomycetota</taxon>
        <taxon>Actinomycetes</taxon>
        <taxon>Micrococcales</taxon>
        <taxon>Promicromonosporaceae</taxon>
        <taxon>Antribacter</taxon>
    </lineage>
</organism>
<dbReference type="Proteomes" id="UP001165405">
    <property type="component" value="Unassembled WGS sequence"/>
</dbReference>
<sequence length="228" mass="25012">MPTVMIPAAAREDVETLWAYHDLRHEPRPVDVCIGLGGHDSVVPDYTAELYHQGLFSWIVFSGANAATTVHAFPDGEANGYRDHAVSLGVPEAAILIEPRATNTGENLELSRKVLADAGIVPRSIILVTRPYQSRRAYATAAKLWPEVDVVCVSRRLGLDDYVHHIGDADRVINMIVGETQRLSVYADRGFIAESQALPDGVRVAYERLVAAGYTRRLVPDTRDPVTA</sequence>
<dbReference type="CDD" id="cd06259">
    <property type="entry name" value="YdcF-like"/>
    <property type="match status" value="1"/>
</dbReference>
<dbReference type="InterPro" id="IPR051599">
    <property type="entry name" value="Cell_Envelope_Assoc"/>
</dbReference>
<reference evidence="2" key="1">
    <citation type="submission" date="2022-01" db="EMBL/GenBank/DDBJ databases">
        <title>Antribacter sp. nov., isolated from Guizhou of China.</title>
        <authorList>
            <person name="Chengliang C."/>
            <person name="Ya Z."/>
        </authorList>
    </citation>
    <scope>NUCLEOTIDE SEQUENCE</scope>
    <source>
        <strain evidence="2">KLBMP 9083</strain>
    </source>
</reference>
<dbReference type="Pfam" id="PF02698">
    <property type="entry name" value="DUF218"/>
    <property type="match status" value="1"/>
</dbReference>
<dbReference type="PANTHER" id="PTHR30336:SF20">
    <property type="entry name" value="DUF218 DOMAIN-CONTAINING PROTEIN"/>
    <property type="match status" value="1"/>
</dbReference>
<dbReference type="Gene3D" id="3.40.50.620">
    <property type="entry name" value="HUPs"/>
    <property type="match status" value="1"/>
</dbReference>
<comment type="caution">
    <text evidence="2">The sequence shown here is derived from an EMBL/GenBank/DDBJ whole genome shotgun (WGS) entry which is preliminary data.</text>
</comment>
<gene>
    <name evidence="2" type="ORF">L1785_17890</name>
</gene>
<dbReference type="InterPro" id="IPR003848">
    <property type="entry name" value="DUF218"/>
</dbReference>
<protein>
    <submittedName>
        <fullName evidence="2">YdcF family protein</fullName>
    </submittedName>
</protein>